<protein>
    <submittedName>
        <fullName evidence="3">Class I SAM-dependent methyltransferase</fullName>
    </submittedName>
</protein>
<organism evidence="3 4">
    <name type="scientific">Achromobacter seleniivolatilans</name>
    <dbReference type="NCBI Taxonomy" id="3047478"/>
    <lineage>
        <taxon>Bacteria</taxon>
        <taxon>Pseudomonadati</taxon>
        <taxon>Pseudomonadota</taxon>
        <taxon>Betaproteobacteria</taxon>
        <taxon>Burkholderiales</taxon>
        <taxon>Alcaligenaceae</taxon>
        <taxon>Achromobacter</taxon>
    </lineage>
</organism>
<keyword evidence="4" id="KW-1185">Reference proteome</keyword>
<keyword evidence="2" id="KW-0808">Transferase</keyword>
<dbReference type="InterPro" id="IPR016874">
    <property type="entry name" value="TcmP-like"/>
</dbReference>
<dbReference type="InterPro" id="IPR029063">
    <property type="entry name" value="SAM-dependent_MTases_sf"/>
</dbReference>
<name>A0ABY9M123_9BURK</name>
<dbReference type="Pfam" id="PF04072">
    <property type="entry name" value="LCM"/>
    <property type="match status" value="1"/>
</dbReference>
<dbReference type="InterPro" id="IPR007213">
    <property type="entry name" value="Ppm1/Ppm2/Tcmp"/>
</dbReference>
<evidence type="ECO:0000313" key="3">
    <source>
        <dbReference type="EMBL" id="WMD20415.1"/>
    </source>
</evidence>
<dbReference type="RefSeq" id="WP_306943570.1">
    <property type="nucleotide sequence ID" value="NZ_CP132976.1"/>
</dbReference>
<gene>
    <name evidence="3" type="ORF">RAS12_28070</name>
</gene>
<evidence type="ECO:0000256" key="1">
    <source>
        <dbReference type="ARBA" id="ARBA00022603"/>
    </source>
</evidence>
<dbReference type="SUPFAM" id="SSF53335">
    <property type="entry name" value="S-adenosyl-L-methionine-dependent methyltransferases"/>
    <property type="match status" value="1"/>
</dbReference>
<reference evidence="3 4" key="1">
    <citation type="submission" date="2023-08" db="EMBL/GenBank/DDBJ databases">
        <title>Achromobacter seleniivolatilans sp. nov., isolated from seleniferous soil.</title>
        <authorList>
            <person name="Zhang S."/>
            <person name="Li K."/>
            <person name="Peng J."/>
            <person name="Zhao Q."/>
            <person name="Wang H."/>
            <person name="Guo Y."/>
        </authorList>
    </citation>
    <scope>NUCLEOTIDE SEQUENCE [LARGE SCALE GENOMIC DNA]</scope>
    <source>
        <strain evidence="3 4">R39</strain>
    </source>
</reference>
<keyword evidence="1 3" id="KW-0489">Methyltransferase</keyword>
<evidence type="ECO:0000256" key="2">
    <source>
        <dbReference type="ARBA" id="ARBA00022679"/>
    </source>
</evidence>
<dbReference type="PANTHER" id="PTHR43619:SF2">
    <property type="entry name" value="S-ADENOSYL-L-METHIONINE-DEPENDENT METHYLTRANSFERASES SUPERFAMILY PROTEIN"/>
    <property type="match status" value="1"/>
</dbReference>
<dbReference type="PIRSF" id="PIRSF028177">
    <property type="entry name" value="Polyketide_synth_Omtfrase_TcmP"/>
    <property type="match status" value="1"/>
</dbReference>
<accession>A0ABY9M123</accession>
<dbReference type="PANTHER" id="PTHR43619">
    <property type="entry name" value="S-ADENOSYL-L-METHIONINE-DEPENDENT METHYLTRANSFERASE YKTD-RELATED"/>
    <property type="match status" value="1"/>
</dbReference>
<dbReference type="GO" id="GO:0008168">
    <property type="term" value="F:methyltransferase activity"/>
    <property type="evidence" value="ECO:0007669"/>
    <property type="project" value="UniProtKB-KW"/>
</dbReference>
<dbReference type="EMBL" id="CP132976">
    <property type="protein sequence ID" value="WMD20415.1"/>
    <property type="molecule type" value="Genomic_DNA"/>
</dbReference>
<sequence>MEKVHLTHEKATLLITLYAKAEESRLPDSLLRDHYAADAVARIDHDFSKLGMNRDEMIGLSMRAYTLDAWVREFIAAHRGATVLHLGCGLDSRVFRVDPPPDVSWFDVDYPDVIELRKKLYPSRPGYQLLGSPIANLAWLAKIPADKPTLVVAEGLFLYLQEDEVLQLLRAVTTQFPSGEIAFDAYSRWGLAMVRRNRMIRQTGALTHWSLGNPQDLESQVPGLRLRAEQWVYEEGDGKQWARFTWPSRMLVWLMRRVPPLRRLGRLLRYRY</sequence>
<evidence type="ECO:0000313" key="4">
    <source>
        <dbReference type="Proteomes" id="UP001234798"/>
    </source>
</evidence>
<dbReference type="GO" id="GO:0032259">
    <property type="term" value="P:methylation"/>
    <property type="evidence" value="ECO:0007669"/>
    <property type="project" value="UniProtKB-KW"/>
</dbReference>
<proteinExistence type="predicted"/>
<dbReference type="Gene3D" id="3.40.50.150">
    <property type="entry name" value="Vaccinia Virus protein VP39"/>
    <property type="match status" value="1"/>
</dbReference>
<dbReference type="Proteomes" id="UP001234798">
    <property type="component" value="Chromosome"/>
</dbReference>